<dbReference type="Proteomes" id="UP000298663">
    <property type="component" value="Unassembled WGS sequence"/>
</dbReference>
<organism evidence="1 2">
    <name type="scientific">Steinernema carpocapsae</name>
    <name type="common">Entomopathogenic nematode</name>
    <dbReference type="NCBI Taxonomy" id="34508"/>
    <lineage>
        <taxon>Eukaryota</taxon>
        <taxon>Metazoa</taxon>
        <taxon>Ecdysozoa</taxon>
        <taxon>Nematoda</taxon>
        <taxon>Chromadorea</taxon>
        <taxon>Rhabditida</taxon>
        <taxon>Tylenchina</taxon>
        <taxon>Panagrolaimomorpha</taxon>
        <taxon>Strongyloidoidea</taxon>
        <taxon>Steinernematidae</taxon>
        <taxon>Steinernema</taxon>
    </lineage>
</organism>
<gene>
    <name evidence="1" type="ORF">L596_021566</name>
</gene>
<keyword evidence="2" id="KW-1185">Reference proteome</keyword>
<protein>
    <submittedName>
        <fullName evidence="1">Uncharacterized protein</fullName>
    </submittedName>
</protein>
<reference evidence="1 2" key="1">
    <citation type="journal article" date="2015" name="Genome Biol.">
        <title>Comparative genomics of Steinernema reveals deeply conserved gene regulatory networks.</title>
        <authorList>
            <person name="Dillman A.R."/>
            <person name="Macchietto M."/>
            <person name="Porter C.F."/>
            <person name="Rogers A."/>
            <person name="Williams B."/>
            <person name="Antoshechkin I."/>
            <person name="Lee M.M."/>
            <person name="Goodwin Z."/>
            <person name="Lu X."/>
            <person name="Lewis E.E."/>
            <person name="Goodrich-Blair H."/>
            <person name="Stock S.P."/>
            <person name="Adams B.J."/>
            <person name="Sternberg P.W."/>
            <person name="Mortazavi A."/>
        </authorList>
    </citation>
    <scope>NUCLEOTIDE SEQUENCE [LARGE SCALE GENOMIC DNA]</scope>
    <source>
        <strain evidence="1 2">ALL</strain>
    </source>
</reference>
<sequence>MEITFISTNTHNATPLYLIKSSKTQIFNFFCSLHYITLQYLLIDNTTPIDPNPHQQTIITSNPESV</sequence>
<name>A0A4U5MJ47_STECR</name>
<proteinExistence type="predicted"/>
<comment type="caution">
    <text evidence="1">The sequence shown here is derived from an EMBL/GenBank/DDBJ whole genome shotgun (WGS) entry which is preliminary data.</text>
</comment>
<dbReference type="AlphaFoldDB" id="A0A4U5MJ47"/>
<dbReference type="EMBL" id="AZBU02000007">
    <property type="protein sequence ID" value="TKR69399.1"/>
    <property type="molecule type" value="Genomic_DNA"/>
</dbReference>
<reference evidence="1 2" key="2">
    <citation type="journal article" date="2019" name="G3 (Bethesda)">
        <title>Hybrid Assembly of the Genome of the Entomopathogenic Nematode Steinernema carpocapsae Identifies the X-Chromosome.</title>
        <authorList>
            <person name="Serra L."/>
            <person name="Macchietto M."/>
            <person name="Macias-Munoz A."/>
            <person name="McGill C.J."/>
            <person name="Rodriguez I.M."/>
            <person name="Rodriguez B."/>
            <person name="Murad R."/>
            <person name="Mortazavi A."/>
        </authorList>
    </citation>
    <scope>NUCLEOTIDE SEQUENCE [LARGE SCALE GENOMIC DNA]</scope>
    <source>
        <strain evidence="1 2">ALL</strain>
    </source>
</reference>
<accession>A0A4U5MJ47</accession>
<evidence type="ECO:0000313" key="2">
    <source>
        <dbReference type="Proteomes" id="UP000298663"/>
    </source>
</evidence>
<evidence type="ECO:0000313" key="1">
    <source>
        <dbReference type="EMBL" id="TKR69399.1"/>
    </source>
</evidence>